<feature type="compositionally biased region" description="Basic residues" evidence="1">
    <location>
        <begin position="78"/>
        <end position="92"/>
    </location>
</feature>
<protein>
    <submittedName>
        <fullName evidence="2">Uncharacterized protein</fullName>
    </submittedName>
</protein>
<feature type="compositionally biased region" description="Basic residues" evidence="1">
    <location>
        <begin position="42"/>
        <end position="53"/>
    </location>
</feature>
<evidence type="ECO:0000313" key="2">
    <source>
        <dbReference type="EMBL" id="SHN47448.1"/>
    </source>
</evidence>
<feature type="compositionally biased region" description="Gly residues" evidence="1">
    <location>
        <begin position="1"/>
        <end position="12"/>
    </location>
</feature>
<feature type="compositionally biased region" description="Low complexity" evidence="1">
    <location>
        <begin position="13"/>
        <end position="41"/>
    </location>
</feature>
<evidence type="ECO:0000256" key="1">
    <source>
        <dbReference type="SAM" id="MobiDB-lite"/>
    </source>
</evidence>
<reference evidence="2 3" key="1">
    <citation type="submission" date="2016-11" db="EMBL/GenBank/DDBJ databases">
        <authorList>
            <person name="Jaros S."/>
            <person name="Januszkiewicz K."/>
            <person name="Wedrychowicz H."/>
        </authorList>
    </citation>
    <scope>NUCLEOTIDE SEQUENCE [LARGE SCALE GENOMIC DNA]</scope>
    <source>
        <strain evidence="2 3">DSM 46144</strain>
    </source>
</reference>
<dbReference type="EMBL" id="FRCS01000024">
    <property type="protein sequence ID" value="SHN47448.1"/>
    <property type="molecule type" value="Genomic_DNA"/>
</dbReference>
<accession>A0A1M7RMX3</accession>
<dbReference type="AlphaFoldDB" id="A0A1M7RMX3"/>
<gene>
    <name evidence="2" type="ORF">SAMN05443668_1244</name>
</gene>
<name>A0A1M7RMX3_9ACTN</name>
<dbReference type="STRING" id="134849.SAMN05443668_1244"/>
<organism evidence="2 3">
    <name type="scientific">Cryptosporangium aurantiacum</name>
    <dbReference type="NCBI Taxonomy" id="134849"/>
    <lineage>
        <taxon>Bacteria</taxon>
        <taxon>Bacillati</taxon>
        <taxon>Actinomycetota</taxon>
        <taxon>Actinomycetes</taxon>
        <taxon>Cryptosporangiales</taxon>
        <taxon>Cryptosporangiaceae</taxon>
        <taxon>Cryptosporangium</taxon>
    </lineage>
</organism>
<feature type="region of interest" description="Disordered" evidence="1">
    <location>
        <begin position="1"/>
        <end position="161"/>
    </location>
</feature>
<dbReference type="Proteomes" id="UP000184440">
    <property type="component" value="Unassembled WGS sequence"/>
</dbReference>
<keyword evidence="3" id="KW-1185">Reference proteome</keyword>
<evidence type="ECO:0000313" key="3">
    <source>
        <dbReference type="Proteomes" id="UP000184440"/>
    </source>
</evidence>
<sequence length="235" mass="24936">MPAPCGGAGARGRGVPAPRRGAGARRACAAQGRGGAACLRRAGARRTGARRRTAPPGRRPQDRAPPHRAPRAAGRAPRTAHRAPRAAGRRPRTTAPRPPAAHRTLHTTAPRPRPHTAPRTTVPRQFPAPPRRCAMGPRAWPPGRTTARPPGLTTARPPAPGRMAAWPMAAWPHRGMARCVEAAMATADPAGHDRSRRTPRIVHAATPPPLRCGMNVHSAAAWRTTWQQHSSGSST</sequence>
<proteinExistence type="predicted"/>